<dbReference type="PROSITE" id="PS50165">
    <property type="entry name" value="UVRC"/>
    <property type="match status" value="1"/>
</dbReference>
<dbReference type="InterPro" id="IPR036876">
    <property type="entry name" value="UVR_dom_sf"/>
</dbReference>
<evidence type="ECO:0000256" key="9">
    <source>
        <dbReference type="ARBA" id="ARBA00061531"/>
    </source>
</evidence>
<comment type="caution">
    <text evidence="17">The sequence shown here is derived from an EMBL/GenBank/DDBJ whole genome shotgun (WGS) entry which is preliminary data.</text>
</comment>
<comment type="subcellular location">
    <subcellularLocation>
        <location evidence="1 13">Cytoplasm</location>
    </subcellularLocation>
</comment>
<keyword evidence="7 13" id="KW-0742">SOS response</keyword>
<dbReference type="SMART" id="SM00465">
    <property type="entry name" value="GIYc"/>
    <property type="match status" value="1"/>
</dbReference>
<keyword evidence="4 13" id="KW-0228">DNA excision</keyword>
<dbReference type="SUPFAM" id="SSF46600">
    <property type="entry name" value="C-terminal UvrC-binding domain of UvrB"/>
    <property type="match status" value="1"/>
</dbReference>
<keyword evidence="3 13" id="KW-0227">DNA damage</keyword>
<comment type="subunit">
    <text evidence="10 13">Interacts with UvrB in an incision complex.</text>
</comment>
<protein>
    <recommendedName>
        <fullName evidence="11 13">UvrABC system protein C</fullName>
        <shortName evidence="13">Protein UvrC</shortName>
    </recommendedName>
    <alternativeName>
        <fullName evidence="12 13">Excinuclease ABC subunit C</fullName>
    </alternativeName>
</protein>
<evidence type="ECO:0000313" key="18">
    <source>
        <dbReference type="Proteomes" id="UP000638014"/>
    </source>
</evidence>
<feature type="domain" description="UvrC family homology region profile" evidence="16">
    <location>
        <begin position="260"/>
        <end position="486"/>
    </location>
</feature>
<dbReference type="PROSITE" id="PS50164">
    <property type="entry name" value="GIY_YIG"/>
    <property type="match status" value="1"/>
</dbReference>
<dbReference type="NCBIfam" id="NF001824">
    <property type="entry name" value="PRK00558.1-5"/>
    <property type="match status" value="1"/>
</dbReference>
<dbReference type="SUPFAM" id="SSF47781">
    <property type="entry name" value="RuvA domain 2-like"/>
    <property type="match status" value="1"/>
</dbReference>
<dbReference type="GO" id="GO:0006289">
    <property type="term" value="P:nucleotide-excision repair"/>
    <property type="evidence" value="ECO:0007669"/>
    <property type="project" value="UniProtKB-UniRule"/>
</dbReference>
<dbReference type="InterPro" id="IPR000305">
    <property type="entry name" value="GIY-YIG_endonuc"/>
</dbReference>
<dbReference type="GO" id="GO:0009432">
    <property type="term" value="P:SOS response"/>
    <property type="evidence" value="ECO:0007669"/>
    <property type="project" value="UniProtKB-UniRule"/>
</dbReference>
<evidence type="ECO:0000256" key="8">
    <source>
        <dbReference type="ARBA" id="ARBA00059452"/>
    </source>
</evidence>
<evidence type="ECO:0000256" key="11">
    <source>
        <dbReference type="ARBA" id="ARBA00067419"/>
    </source>
</evidence>
<dbReference type="Proteomes" id="UP000638014">
    <property type="component" value="Unassembled WGS sequence"/>
</dbReference>
<dbReference type="Pfam" id="PF01541">
    <property type="entry name" value="GIY-YIG"/>
    <property type="match status" value="1"/>
</dbReference>
<dbReference type="Pfam" id="PF02151">
    <property type="entry name" value="UVR"/>
    <property type="match status" value="1"/>
</dbReference>
<dbReference type="InterPro" id="IPR001162">
    <property type="entry name" value="UvrC_RNase_H_dom"/>
</dbReference>
<dbReference type="FunFam" id="3.40.1440.10:FF:000001">
    <property type="entry name" value="UvrABC system protein C"/>
    <property type="match status" value="1"/>
</dbReference>
<organism evidence="17 18">
    <name type="scientific">Neiella litorisoli</name>
    <dbReference type="NCBI Taxonomy" id="2771431"/>
    <lineage>
        <taxon>Bacteria</taxon>
        <taxon>Pseudomonadati</taxon>
        <taxon>Pseudomonadota</taxon>
        <taxon>Gammaproteobacteria</taxon>
        <taxon>Alteromonadales</taxon>
        <taxon>Echinimonadaceae</taxon>
        <taxon>Neiella</taxon>
    </lineage>
</organism>
<proteinExistence type="inferred from homology"/>
<dbReference type="PANTHER" id="PTHR30562:SF1">
    <property type="entry name" value="UVRABC SYSTEM PROTEIN C"/>
    <property type="match status" value="1"/>
</dbReference>
<evidence type="ECO:0000259" key="15">
    <source>
        <dbReference type="PROSITE" id="PS50164"/>
    </source>
</evidence>
<evidence type="ECO:0000256" key="2">
    <source>
        <dbReference type="ARBA" id="ARBA00022490"/>
    </source>
</evidence>
<dbReference type="InterPro" id="IPR038476">
    <property type="entry name" value="UvrC_RNase_H_dom_sf"/>
</dbReference>
<evidence type="ECO:0000256" key="10">
    <source>
        <dbReference type="ARBA" id="ARBA00062841"/>
    </source>
</evidence>
<dbReference type="SMART" id="SM00278">
    <property type="entry name" value="HhH1"/>
    <property type="match status" value="2"/>
</dbReference>
<keyword evidence="2 13" id="KW-0963">Cytoplasm</keyword>
<feature type="domain" description="UVR" evidence="14">
    <location>
        <begin position="210"/>
        <end position="245"/>
    </location>
</feature>
<evidence type="ECO:0000256" key="7">
    <source>
        <dbReference type="ARBA" id="ARBA00023236"/>
    </source>
</evidence>
<sequence length="618" mass="69731">MSAQDQQPVQFDAKSFLRRVTQSPGVYRMYDSEREIIYVGKARNLKNRLSSYFRTQQLNRKTRALVAQIAAIEVTVTLSEADALILENNLIKAHRPRYNVLMRDDKSYPYILLSDHRHPRLAFHRGPKRHKGSYFGPFPSGGAVRHSLKLLQKVFAVRQCEDSYYANRSRPCLQYQLKRCSGPCVEGLVSDADYSKQVEHTQLFLQGKHQQLIEQLMSAMEQASMALEFERAAQIRDQIQSLRTIQEQQGVSGETEEIDVFATAYEHGLCCIQVLSIRNGQLLGSRSYFPKIPAETERDEIVESFIMQYYLSHNSERHVPAIVVIELPSERASVIAEALATVTERSIQLRQGQRGETKKYLELAQTNANTTLANKLADRTTAEQRFSQLQQLLELDKPIHRMECFDISHTQGDQTVASCVVFNGQGPANGEYRRYNISGITAGDDYAAMAQVLTRRFKKLDDPSKVPDLLIVDGGKGQLGKAQEVLEQVNWPADCEAPLLIGIKKGDKRKAQFDSLLLSETWETIAVDATEPAMHLVQHIRDEAHRFAISGHRQQRGKAKRTSTLEQIAGVGDKRRQALLKNFGGLQGIKAASVETLSKVPGISKALAQQIYDHFHPE</sequence>
<dbReference type="PROSITE" id="PS50151">
    <property type="entry name" value="UVR"/>
    <property type="match status" value="1"/>
</dbReference>
<evidence type="ECO:0000259" key="16">
    <source>
        <dbReference type="PROSITE" id="PS50165"/>
    </source>
</evidence>
<dbReference type="GO" id="GO:0009380">
    <property type="term" value="C:excinuclease repair complex"/>
    <property type="evidence" value="ECO:0007669"/>
    <property type="project" value="InterPro"/>
</dbReference>
<dbReference type="Pfam" id="PF08459">
    <property type="entry name" value="UvrC_RNaseH_dom"/>
    <property type="match status" value="1"/>
</dbReference>
<gene>
    <name evidence="13 17" type="primary">uvrC</name>
    <name evidence="17" type="ORF">IC617_04595</name>
</gene>
<dbReference type="GO" id="GO:0009381">
    <property type="term" value="F:excinuclease ABC activity"/>
    <property type="evidence" value="ECO:0007669"/>
    <property type="project" value="UniProtKB-UniRule"/>
</dbReference>
<dbReference type="SUPFAM" id="SSF82771">
    <property type="entry name" value="GIY-YIG endonuclease"/>
    <property type="match status" value="1"/>
</dbReference>
<name>A0A8J6UIN9_9GAMM</name>
<comment type="function">
    <text evidence="8 13">The UvrABC repair system catalyzes the recognition and processing of DNA lesions. UvrC both incises the 5' and 3' sides of the lesion. The N-terminal half is responsible for the 3' incision and the C-terminal half is responsible for the 5' incision.</text>
</comment>
<dbReference type="InterPro" id="IPR047296">
    <property type="entry name" value="GIY-YIG_UvrC_Cho"/>
</dbReference>
<dbReference type="Gene3D" id="3.30.420.340">
    <property type="entry name" value="UvrC, RNAse H endonuclease domain"/>
    <property type="match status" value="1"/>
</dbReference>
<dbReference type="Gene3D" id="1.10.150.20">
    <property type="entry name" value="5' to 3' exonuclease, C-terminal subdomain"/>
    <property type="match status" value="1"/>
</dbReference>
<evidence type="ECO:0000256" key="1">
    <source>
        <dbReference type="ARBA" id="ARBA00004496"/>
    </source>
</evidence>
<dbReference type="HAMAP" id="MF_00203">
    <property type="entry name" value="UvrC"/>
    <property type="match status" value="1"/>
</dbReference>
<evidence type="ECO:0000256" key="13">
    <source>
        <dbReference type="HAMAP-Rule" id="MF_00203"/>
    </source>
</evidence>
<evidence type="ECO:0000256" key="3">
    <source>
        <dbReference type="ARBA" id="ARBA00022763"/>
    </source>
</evidence>
<dbReference type="NCBIfam" id="TIGR00194">
    <property type="entry name" value="uvrC"/>
    <property type="match status" value="1"/>
</dbReference>
<dbReference type="Pfam" id="PF22920">
    <property type="entry name" value="UvrC_RNaseH"/>
    <property type="match status" value="1"/>
</dbReference>
<evidence type="ECO:0000259" key="14">
    <source>
        <dbReference type="PROSITE" id="PS50151"/>
    </source>
</evidence>
<dbReference type="RefSeq" id="WP_191143800.1">
    <property type="nucleotide sequence ID" value="NZ_JACXAF010000004.1"/>
</dbReference>
<dbReference type="InterPro" id="IPR003583">
    <property type="entry name" value="Hlx-hairpin-Hlx_DNA-bd_motif"/>
</dbReference>
<evidence type="ECO:0000256" key="4">
    <source>
        <dbReference type="ARBA" id="ARBA00022769"/>
    </source>
</evidence>
<dbReference type="InterPro" id="IPR001943">
    <property type="entry name" value="UVR_dom"/>
</dbReference>
<dbReference type="GO" id="GO:0005737">
    <property type="term" value="C:cytoplasm"/>
    <property type="evidence" value="ECO:0007669"/>
    <property type="project" value="UniProtKB-SubCell"/>
</dbReference>
<dbReference type="GO" id="GO:0003677">
    <property type="term" value="F:DNA binding"/>
    <property type="evidence" value="ECO:0007669"/>
    <property type="project" value="UniProtKB-UniRule"/>
</dbReference>
<dbReference type="InterPro" id="IPR050066">
    <property type="entry name" value="UvrABC_protein_C"/>
</dbReference>
<dbReference type="Pfam" id="PF14520">
    <property type="entry name" value="HHH_5"/>
    <property type="match status" value="1"/>
</dbReference>
<evidence type="ECO:0000313" key="17">
    <source>
        <dbReference type="EMBL" id="MBD1388698.1"/>
    </source>
</evidence>
<feature type="domain" description="GIY-YIG" evidence="15">
    <location>
        <begin position="22"/>
        <end position="100"/>
    </location>
</feature>
<reference evidence="17" key="1">
    <citation type="submission" date="2020-09" db="EMBL/GenBank/DDBJ databases">
        <title>A novel bacterium of genus Neiella, isolated from South China Sea.</title>
        <authorList>
            <person name="Huang H."/>
            <person name="Mo K."/>
            <person name="Hu Y."/>
        </authorList>
    </citation>
    <scope>NUCLEOTIDE SEQUENCE</scope>
    <source>
        <strain evidence="17">HB171785</strain>
    </source>
</reference>
<comment type="similarity">
    <text evidence="9 13">Belongs to the UvrC family.</text>
</comment>
<dbReference type="FunFam" id="3.30.420.340:FF:000001">
    <property type="entry name" value="UvrABC system protein C"/>
    <property type="match status" value="1"/>
</dbReference>
<evidence type="ECO:0000256" key="6">
    <source>
        <dbReference type="ARBA" id="ARBA00023204"/>
    </source>
</evidence>
<dbReference type="InterPro" id="IPR010994">
    <property type="entry name" value="RuvA_2-like"/>
</dbReference>
<dbReference type="Gene3D" id="4.10.860.10">
    <property type="entry name" value="UVR domain"/>
    <property type="match status" value="1"/>
</dbReference>
<dbReference type="Gene3D" id="3.40.1440.10">
    <property type="entry name" value="GIY-YIG endonuclease"/>
    <property type="match status" value="1"/>
</dbReference>
<evidence type="ECO:0000256" key="5">
    <source>
        <dbReference type="ARBA" id="ARBA00022881"/>
    </source>
</evidence>
<evidence type="ECO:0000256" key="12">
    <source>
        <dbReference type="ARBA" id="ARBA00077138"/>
    </source>
</evidence>
<dbReference type="AlphaFoldDB" id="A0A8J6UIN9"/>
<keyword evidence="6 13" id="KW-0234">DNA repair</keyword>
<keyword evidence="17" id="KW-0378">Hydrolase</keyword>
<dbReference type="InterPro" id="IPR004791">
    <property type="entry name" value="UvrC"/>
</dbReference>
<dbReference type="InterPro" id="IPR035901">
    <property type="entry name" value="GIY-YIG_endonuc_sf"/>
</dbReference>
<dbReference type="EMBL" id="JACXAF010000004">
    <property type="protein sequence ID" value="MBD1388698.1"/>
    <property type="molecule type" value="Genomic_DNA"/>
</dbReference>
<keyword evidence="18" id="KW-1185">Reference proteome</keyword>
<accession>A0A8J6UIN9</accession>
<dbReference type="PANTHER" id="PTHR30562">
    <property type="entry name" value="UVRC/OXIDOREDUCTASE"/>
    <property type="match status" value="1"/>
</dbReference>
<dbReference type="CDD" id="cd10434">
    <property type="entry name" value="GIY-YIG_UvrC_Cho"/>
    <property type="match status" value="1"/>
</dbReference>
<keyword evidence="5 13" id="KW-0267">Excision nuclease</keyword>
<dbReference type="FunFam" id="1.10.150.20:FF:000005">
    <property type="entry name" value="UvrABC system protein C"/>
    <property type="match status" value="1"/>
</dbReference>